<sequence>MSSTSCMRRTIRKWKKQRKVDTKISGPKWFKHIAEESDVVAKSGDDADDSQVEATALDEPSQEPKAMKVAEGFRVGEKRPDKAQEGNVTEKPMVAPSLPKLPVVVGGIAGPGVGHFKTTARDLGGSGGCGWLALAFGLAQANGKTSEDIMESNKLENLAKSLHLRVCNYLTDQWTEWQQQWSPGDVGTHNKLINNVTEAGAPATNLTEFLEVIKRHKRWICGLMLAGFVRSKKVNLVIWTKVLDDNEAVLSYGNSAPTIAVVRQGQHYFGLVRPLRGFPAAWVSNSEVEEIEWTQSDWQLLRGGADNDQSPVKLKAWRDDAWVDEALNTPTEKHKSNSATLQWGCKFCCLKIEGVDVRKHAQAVVDHLNRRHKEECAEERKKWKAEGYSGKTSGFGKRSLTVTQKVVHISKGVKPWWKCPFCSKGLLHSVSHNPDKRAKRLHLGTHGKTMLQAYKFVQKKGWSKKMRTAVMSSRWAAALKSNAKLTERGHDIEMTKNPGKRGFLRFCKKCLGMTRSVKQAEDRAWYWRCKLTPRKCENLNYETVKTWAARPKDIKKFFEKVGFEHAEIVKIQKKAKKIAEGL</sequence>
<evidence type="ECO:0000313" key="3">
    <source>
        <dbReference type="Proteomes" id="UP000604046"/>
    </source>
</evidence>
<gene>
    <name evidence="2" type="ORF">SNAT2548_LOCUS5688</name>
</gene>
<evidence type="ECO:0000256" key="1">
    <source>
        <dbReference type="SAM" id="MobiDB-lite"/>
    </source>
</evidence>
<proteinExistence type="predicted"/>
<feature type="region of interest" description="Disordered" evidence="1">
    <location>
        <begin position="39"/>
        <end position="67"/>
    </location>
</feature>
<evidence type="ECO:0000313" key="2">
    <source>
        <dbReference type="EMBL" id="CAE7198218.1"/>
    </source>
</evidence>
<dbReference type="AlphaFoldDB" id="A0A812J8U6"/>
<keyword evidence="3" id="KW-1185">Reference proteome</keyword>
<comment type="caution">
    <text evidence="2">The sequence shown here is derived from an EMBL/GenBank/DDBJ whole genome shotgun (WGS) entry which is preliminary data.</text>
</comment>
<reference evidence="2" key="1">
    <citation type="submission" date="2021-02" db="EMBL/GenBank/DDBJ databases">
        <authorList>
            <person name="Dougan E. K."/>
            <person name="Rhodes N."/>
            <person name="Thang M."/>
            <person name="Chan C."/>
        </authorList>
    </citation>
    <scope>NUCLEOTIDE SEQUENCE</scope>
</reference>
<dbReference type="EMBL" id="CAJNDS010000367">
    <property type="protein sequence ID" value="CAE7198218.1"/>
    <property type="molecule type" value="Genomic_DNA"/>
</dbReference>
<organism evidence="2 3">
    <name type="scientific">Symbiodinium natans</name>
    <dbReference type="NCBI Taxonomy" id="878477"/>
    <lineage>
        <taxon>Eukaryota</taxon>
        <taxon>Sar</taxon>
        <taxon>Alveolata</taxon>
        <taxon>Dinophyceae</taxon>
        <taxon>Suessiales</taxon>
        <taxon>Symbiodiniaceae</taxon>
        <taxon>Symbiodinium</taxon>
    </lineage>
</organism>
<protein>
    <submittedName>
        <fullName evidence="2">Uncharacterized protein</fullName>
    </submittedName>
</protein>
<accession>A0A812J8U6</accession>
<dbReference type="Proteomes" id="UP000604046">
    <property type="component" value="Unassembled WGS sequence"/>
</dbReference>
<name>A0A812J8U6_9DINO</name>